<dbReference type="Proteomes" id="UP000515163">
    <property type="component" value="Unplaced"/>
</dbReference>
<dbReference type="InParanoid" id="A0A6P8H8X7"/>
<evidence type="ECO:0000313" key="3">
    <source>
        <dbReference type="RefSeq" id="XP_031551976.1"/>
    </source>
</evidence>
<organism evidence="2 3">
    <name type="scientific">Actinia tenebrosa</name>
    <name type="common">Australian red waratah sea anemone</name>
    <dbReference type="NCBI Taxonomy" id="6105"/>
    <lineage>
        <taxon>Eukaryota</taxon>
        <taxon>Metazoa</taxon>
        <taxon>Cnidaria</taxon>
        <taxon>Anthozoa</taxon>
        <taxon>Hexacorallia</taxon>
        <taxon>Actiniaria</taxon>
        <taxon>Actiniidae</taxon>
        <taxon>Actinia</taxon>
    </lineage>
</organism>
<dbReference type="AlphaFoldDB" id="A0A6P8H8X7"/>
<name>A0A6P8H8X7_ACTTE</name>
<proteinExistence type="predicted"/>
<evidence type="ECO:0000313" key="2">
    <source>
        <dbReference type="Proteomes" id="UP000515163"/>
    </source>
</evidence>
<dbReference type="GeneID" id="116289227"/>
<dbReference type="RefSeq" id="XP_031551976.1">
    <property type="nucleotide sequence ID" value="XM_031696116.1"/>
</dbReference>
<evidence type="ECO:0000256" key="1">
    <source>
        <dbReference type="SAM" id="Coils"/>
    </source>
</evidence>
<accession>A0A6P8H8X7</accession>
<reference evidence="3" key="1">
    <citation type="submission" date="2025-08" db="UniProtKB">
        <authorList>
            <consortium name="RefSeq"/>
        </authorList>
    </citation>
    <scope>IDENTIFICATION</scope>
</reference>
<gene>
    <name evidence="3" type="primary">LOC116289227</name>
</gene>
<feature type="non-terminal residue" evidence="3">
    <location>
        <position position="192"/>
    </location>
</feature>
<feature type="coiled-coil region" evidence="1">
    <location>
        <begin position="98"/>
        <end position="161"/>
    </location>
</feature>
<keyword evidence="2" id="KW-1185">Reference proteome</keyword>
<dbReference type="FunCoup" id="A0A6P8H8X7">
    <property type="interactions" value="34"/>
</dbReference>
<protein>
    <submittedName>
        <fullName evidence="3">Uncharacterized protein LOC116289227</fullName>
    </submittedName>
</protein>
<dbReference type="KEGG" id="aten:116289227"/>
<sequence length="192" mass="22936">MLRGLLDDVREKFPNVDLTRLNFQTGDKGQIQIQYQGRDKWYDLYQRRDSDRLTSNLPKEIKNALGRPNLMERLRENDENTNEAFEKFKTLMQRQQKGAEAMREVEGLKETMEEREAEYMRQNRLLLDAQKRELNDKNQRIIEMREQTDKALRDRDQAQKAFELALQDLDISKEEAKNLRTTIAGSLEERRQ</sequence>
<keyword evidence="1" id="KW-0175">Coiled coil</keyword>